<evidence type="ECO:0000259" key="6">
    <source>
        <dbReference type="PROSITE" id="PS51007"/>
    </source>
</evidence>
<feature type="domain" description="Cytochrome c" evidence="6">
    <location>
        <begin position="142"/>
        <end position="240"/>
    </location>
</feature>
<comment type="caution">
    <text evidence="7">The sequence shown here is derived from an EMBL/GenBank/DDBJ whole genome shotgun (WGS) entry which is preliminary data.</text>
</comment>
<reference evidence="8" key="1">
    <citation type="journal article" date="2019" name="Int. J. Syst. Evol. Microbiol.">
        <title>The Global Catalogue of Microorganisms (GCM) 10K type strain sequencing project: providing services to taxonomists for standard genome sequencing and annotation.</title>
        <authorList>
            <consortium name="The Broad Institute Genomics Platform"/>
            <consortium name="The Broad Institute Genome Sequencing Center for Infectious Disease"/>
            <person name="Wu L."/>
            <person name="Ma J."/>
        </authorList>
    </citation>
    <scope>NUCLEOTIDE SEQUENCE [LARGE SCALE GENOMIC DNA]</scope>
    <source>
        <strain evidence="8">CGMCC 1.12478</strain>
    </source>
</reference>
<dbReference type="InterPro" id="IPR036909">
    <property type="entry name" value="Cyt_c-like_dom_sf"/>
</dbReference>
<gene>
    <name evidence="7" type="ORF">GCM10011363_41560</name>
</gene>
<evidence type="ECO:0000313" key="8">
    <source>
        <dbReference type="Proteomes" id="UP000645462"/>
    </source>
</evidence>
<dbReference type="PROSITE" id="PS51007">
    <property type="entry name" value="CYTC"/>
    <property type="match status" value="1"/>
</dbReference>
<evidence type="ECO:0000256" key="2">
    <source>
        <dbReference type="ARBA" id="ARBA00022723"/>
    </source>
</evidence>
<feature type="chain" id="PRO_5045517250" description="Cytochrome c domain-containing protein" evidence="5">
    <location>
        <begin position="27"/>
        <end position="253"/>
    </location>
</feature>
<keyword evidence="8" id="KW-1185">Reference proteome</keyword>
<accession>A0ABQ1LAF7</accession>
<dbReference type="Proteomes" id="UP000645462">
    <property type="component" value="Unassembled WGS sequence"/>
</dbReference>
<keyword evidence="2 4" id="KW-0479">Metal-binding</keyword>
<evidence type="ECO:0000256" key="4">
    <source>
        <dbReference type="PROSITE-ProRule" id="PRU00433"/>
    </source>
</evidence>
<dbReference type="SUPFAM" id="SSF46626">
    <property type="entry name" value="Cytochrome c"/>
    <property type="match status" value="1"/>
</dbReference>
<dbReference type="InterPro" id="IPR009056">
    <property type="entry name" value="Cyt_c-like_dom"/>
</dbReference>
<dbReference type="RefSeq" id="WP_229747953.1">
    <property type="nucleotide sequence ID" value="NZ_BMFC01000018.1"/>
</dbReference>
<proteinExistence type="predicted"/>
<evidence type="ECO:0000313" key="7">
    <source>
        <dbReference type="EMBL" id="GGC20606.1"/>
    </source>
</evidence>
<name>A0ABQ1LAF7_9RHOB</name>
<evidence type="ECO:0000256" key="3">
    <source>
        <dbReference type="ARBA" id="ARBA00023004"/>
    </source>
</evidence>
<feature type="signal peptide" evidence="5">
    <location>
        <begin position="1"/>
        <end position="26"/>
    </location>
</feature>
<keyword evidence="3 4" id="KW-0408">Iron</keyword>
<sequence>MTVTGKQLGLACATIMALTVGTTAQAQDKAFTLAAPEALVDSGLLGYILPRFSLKTQVRITLTEPGAAADAEFGTTGVVAFQGPDTVWHLTTGEDADARRFADWLQSEVGRSTVDSYQVDGAAPFVTQVEVAQVVAPTIYEGDAKRGEEVSLSHCGRCHVVNDTNRMNSIGSTPSFAVLRTLRDWEDRFQTFYVLNPHPAFTQIADVTEPFRANRPSPIRAVEMTLDDLDNIMAFVQGIPPADLGAPVQSMDQ</sequence>
<evidence type="ECO:0000256" key="5">
    <source>
        <dbReference type="SAM" id="SignalP"/>
    </source>
</evidence>
<keyword evidence="1 4" id="KW-0349">Heme</keyword>
<dbReference type="EMBL" id="BMFC01000018">
    <property type="protein sequence ID" value="GGC20606.1"/>
    <property type="molecule type" value="Genomic_DNA"/>
</dbReference>
<protein>
    <recommendedName>
        <fullName evidence="6">Cytochrome c domain-containing protein</fullName>
    </recommendedName>
</protein>
<evidence type="ECO:0000256" key="1">
    <source>
        <dbReference type="ARBA" id="ARBA00022617"/>
    </source>
</evidence>
<organism evidence="7 8">
    <name type="scientific">Marivita lacus</name>
    <dbReference type="NCBI Taxonomy" id="1323742"/>
    <lineage>
        <taxon>Bacteria</taxon>
        <taxon>Pseudomonadati</taxon>
        <taxon>Pseudomonadota</taxon>
        <taxon>Alphaproteobacteria</taxon>
        <taxon>Rhodobacterales</taxon>
        <taxon>Roseobacteraceae</taxon>
        <taxon>Marivita</taxon>
    </lineage>
</organism>
<keyword evidence="5" id="KW-0732">Signal</keyword>